<evidence type="ECO:0008006" key="4">
    <source>
        <dbReference type="Google" id="ProtNLM"/>
    </source>
</evidence>
<name>A0A2S9JVN4_9SPHI</name>
<protein>
    <recommendedName>
        <fullName evidence="4">Outer membrane protein beta-barrel domain-containing protein</fullName>
    </recommendedName>
</protein>
<sequence>MKKGIFSAFILFVFFSTQDVFAQFSRPISVGAGAGGTMVWADLGNTDTRFAGYVEAEGLITPFISIGVKGEKGVLSAYGWNSDFENRYHAINANAKVRLGQFLSLPPNYSYYTLGASTFSKILANIYIGAGVGVMKNSIDHRIDPSYRTSIENVGGEISEDLNSHQLAIPLNIGLDIPIGRTLYGPRWAININYQQSLLPKDNVDGVINSKMDQYSYLSVGVKLALFNRN</sequence>
<dbReference type="Proteomes" id="UP000238642">
    <property type="component" value="Unassembled WGS sequence"/>
</dbReference>
<dbReference type="EMBL" id="PVBS01000001">
    <property type="protein sequence ID" value="PRD57303.1"/>
    <property type="molecule type" value="Genomic_DNA"/>
</dbReference>
<dbReference type="AlphaFoldDB" id="A0A2S9JVN4"/>
<feature type="signal peptide" evidence="1">
    <location>
        <begin position="1"/>
        <end position="22"/>
    </location>
</feature>
<reference evidence="2 3" key="1">
    <citation type="submission" date="2018-02" db="EMBL/GenBank/DDBJ databases">
        <title>The draft genome of Sphingobacterium gobiense H7.</title>
        <authorList>
            <person name="Li L."/>
            <person name="Liu L."/>
            <person name="Zhang X."/>
            <person name="Wang T."/>
            <person name="Liang L."/>
        </authorList>
    </citation>
    <scope>NUCLEOTIDE SEQUENCE [LARGE SCALE GENOMIC DNA]</scope>
    <source>
        <strain evidence="2 3">ACCC 05757</strain>
    </source>
</reference>
<evidence type="ECO:0000313" key="3">
    <source>
        <dbReference type="Proteomes" id="UP000238642"/>
    </source>
</evidence>
<dbReference type="OrthoDB" id="648040at2"/>
<keyword evidence="3" id="KW-1185">Reference proteome</keyword>
<keyword evidence="1" id="KW-0732">Signal</keyword>
<dbReference type="RefSeq" id="WP_105724953.1">
    <property type="nucleotide sequence ID" value="NZ_PVBS01000001.1"/>
</dbReference>
<accession>A0A2S9JVN4</accession>
<evidence type="ECO:0000256" key="1">
    <source>
        <dbReference type="SAM" id="SignalP"/>
    </source>
</evidence>
<feature type="chain" id="PRO_5015479885" description="Outer membrane protein beta-barrel domain-containing protein" evidence="1">
    <location>
        <begin position="23"/>
        <end position="230"/>
    </location>
</feature>
<proteinExistence type="predicted"/>
<comment type="caution">
    <text evidence="2">The sequence shown here is derived from an EMBL/GenBank/DDBJ whole genome shotgun (WGS) entry which is preliminary data.</text>
</comment>
<organism evidence="2 3">
    <name type="scientific">Sphingobacterium gobiense</name>
    <dbReference type="NCBI Taxonomy" id="1382456"/>
    <lineage>
        <taxon>Bacteria</taxon>
        <taxon>Pseudomonadati</taxon>
        <taxon>Bacteroidota</taxon>
        <taxon>Sphingobacteriia</taxon>
        <taxon>Sphingobacteriales</taxon>
        <taxon>Sphingobacteriaceae</taxon>
        <taxon>Sphingobacterium</taxon>
    </lineage>
</organism>
<gene>
    <name evidence="2" type="ORF">C5749_08950</name>
</gene>
<evidence type="ECO:0000313" key="2">
    <source>
        <dbReference type="EMBL" id="PRD57303.1"/>
    </source>
</evidence>